<dbReference type="InterPro" id="IPR000322">
    <property type="entry name" value="Glyco_hydro_31_TIM"/>
</dbReference>
<evidence type="ECO:0000256" key="2">
    <source>
        <dbReference type="ARBA" id="ARBA00022729"/>
    </source>
</evidence>
<proteinExistence type="inferred from homology"/>
<keyword evidence="7" id="KW-0472">Membrane</keyword>
<dbReference type="PANTHER" id="PTHR22762">
    <property type="entry name" value="ALPHA-GLUCOSIDASE"/>
    <property type="match status" value="1"/>
</dbReference>
<keyword evidence="5 6" id="KW-0326">Glycosidase</keyword>
<dbReference type="Pfam" id="PF01055">
    <property type="entry name" value="Glyco_hydro_31_2nd"/>
    <property type="match status" value="1"/>
</dbReference>
<name>A0ABQ5IYG9_9ASTR</name>
<dbReference type="Gene3D" id="3.20.20.80">
    <property type="entry name" value="Glycosidases"/>
    <property type="match status" value="1"/>
</dbReference>
<keyword evidence="7" id="KW-0812">Transmembrane</keyword>
<comment type="caution">
    <text evidence="9">The sequence shown here is derived from an EMBL/GenBank/DDBJ whole genome shotgun (WGS) entry which is preliminary data.</text>
</comment>
<evidence type="ECO:0000313" key="9">
    <source>
        <dbReference type="EMBL" id="GJU05280.1"/>
    </source>
</evidence>
<organism evidence="9 10">
    <name type="scientific">Tanacetum coccineum</name>
    <dbReference type="NCBI Taxonomy" id="301880"/>
    <lineage>
        <taxon>Eukaryota</taxon>
        <taxon>Viridiplantae</taxon>
        <taxon>Streptophyta</taxon>
        <taxon>Embryophyta</taxon>
        <taxon>Tracheophyta</taxon>
        <taxon>Spermatophyta</taxon>
        <taxon>Magnoliopsida</taxon>
        <taxon>eudicotyledons</taxon>
        <taxon>Gunneridae</taxon>
        <taxon>Pentapetalae</taxon>
        <taxon>asterids</taxon>
        <taxon>campanulids</taxon>
        <taxon>Asterales</taxon>
        <taxon>Asteraceae</taxon>
        <taxon>Asteroideae</taxon>
        <taxon>Anthemideae</taxon>
        <taxon>Anthemidinae</taxon>
        <taxon>Tanacetum</taxon>
    </lineage>
</organism>
<evidence type="ECO:0000256" key="5">
    <source>
        <dbReference type="ARBA" id="ARBA00023295"/>
    </source>
</evidence>
<evidence type="ECO:0000256" key="4">
    <source>
        <dbReference type="ARBA" id="ARBA00023180"/>
    </source>
</evidence>
<feature type="non-terminal residue" evidence="9">
    <location>
        <position position="1"/>
    </location>
</feature>
<evidence type="ECO:0000256" key="3">
    <source>
        <dbReference type="ARBA" id="ARBA00022801"/>
    </source>
</evidence>
<dbReference type="EMBL" id="BQNB010021333">
    <property type="protein sequence ID" value="GJU05280.1"/>
    <property type="molecule type" value="Genomic_DNA"/>
</dbReference>
<sequence length="747" mass="84308">INDQHIQDITIQQGTPDDPLMIMVLCFQECLTENGKKKKVKLRDMGVVPMQQLNHNIKNKEKLKATNTGVKPMYSIAKPDGSFSINENAVRSTKDNIGINECVPYNSPLIQFSSWMGGDRDDTLSAATGVYTSFIQPVTTTKLYNDLKSFKDLVYFETAYVVKLHPFAQLSPSQTPANLAANAKAAFACLLDQVTMPRDALHYGNVDHRELHNAYAYYFHMATSDGLLKRGGGNDRPFVLSRAFFPGTQRYGTVWTGDNTAEWEQLRVSIPMLLTLGLTGITFSDPGRFFKHVFLLICIHQMSSGLFRFITSLGRNIIVANTFGSFGLLTIFFPWGIYLGTSFDPFVEIPSGESKVHIEVLSVLWGNRLPIPDGSLPLSRTPDVSVFKKVEGIPEVEIRLLALSVRTPDVSVSGPPESTPVIDESTLLVTPLPDSKEISLREVERFDHFFSLAQPEGMTRVIETPSFSSHHMPSLRPAANSPKVVMYCYYHPHLTSGDGFDHGPKMKCTDTRPPMLVENDYESWKIRIHRYIRGKPNGKLIWKSIQNGPTPHPMVTDPPPTDSTIMPAPRKKLDSEFNEEENKLEMADTQAEIILSQGSGRTLQQRKEDLFDEYERFRAIGNESIHDYFVRFHKLVNDMKITQLEIPTHQMNTKFVNNLLAYWFQPTTTSPDFFQLPKLSTVHDGQIVTEPIREGSSNLVIRLEARRCYAEAFLADVDCTALMINLSTDYNKHVFKQSEEAYDSDVE</sequence>
<dbReference type="Proteomes" id="UP001151760">
    <property type="component" value="Unassembled WGS sequence"/>
</dbReference>
<keyword evidence="7" id="KW-1133">Transmembrane helix</keyword>
<dbReference type="InterPro" id="IPR017853">
    <property type="entry name" value="GH"/>
</dbReference>
<feature type="domain" description="Glycoside hydrolase family 31 TIM barrel" evidence="8">
    <location>
        <begin position="193"/>
        <end position="283"/>
    </location>
</feature>
<dbReference type="SUPFAM" id="SSF51445">
    <property type="entry name" value="(Trans)glycosidases"/>
    <property type="match status" value="1"/>
</dbReference>
<evidence type="ECO:0000256" key="7">
    <source>
        <dbReference type="SAM" id="Phobius"/>
    </source>
</evidence>
<evidence type="ECO:0000313" key="10">
    <source>
        <dbReference type="Proteomes" id="UP001151760"/>
    </source>
</evidence>
<evidence type="ECO:0000259" key="8">
    <source>
        <dbReference type="Pfam" id="PF01055"/>
    </source>
</evidence>
<gene>
    <name evidence="9" type="ORF">Tco_1121710</name>
</gene>
<comment type="similarity">
    <text evidence="1 6">Belongs to the glycosyl hydrolase 31 family.</text>
</comment>
<accession>A0ABQ5IYG9</accession>
<keyword evidence="10" id="KW-1185">Reference proteome</keyword>
<evidence type="ECO:0000256" key="1">
    <source>
        <dbReference type="ARBA" id="ARBA00007806"/>
    </source>
</evidence>
<evidence type="ECO:0000256" key="6">
    <source>
        <dbReference type="RuleBase" id="RU361185"/>
    </source>
</evidence>
<protein>
    <submittedName>
        <fullName evidence="9">Retrovirus-related pol polyprotein from transposon TNT 1-94</fullName>
    </submittedName>
</protein>
<feature type="transmembrane region" description="Helical" evidence="7">
    <location>
        <begin position="317"/>
        <end position="338"/>
    </location>
</feature>
<keyword evidence="2" id="KW-0732">Signal</keyword>
<keyword evidence="3 6" id="KW-0378">Hydrolase</keyword>
<reference evidence="9" key="1">
    <citation type="journal article" date="2022" name="Int. J. Mol. Sci.">
        <title>Draft Genome of Tanacetum Coccineum: Genomic Comparison of Closely Related Tanacetum-Family Plants.</title>
        <authorList>
            <person name="Yamashiro T."/>
            <person name="Shiraishi A."/>
            <person name="Nakayama K."/>
            <person name="Satake H."/>
        </authorList>
    </citation>
    <scope>NUCLEOTIDE SEQUENCE</scope>
</reference>
<keyword evidence="4" id="KW-0325">Glycoprotein</keyword>
<dbReference type="PANTHER" id="PTHR22762:SF54">
    <property type="entry name" value="BCDNA.GH04962"/>
    <property type="match status" value="1"/>
</dbReference>
<reference evidence="9" key="2">
    <citation type="submission" date="2022-01" db="EMBL/GenBank/DDBJ databases">
        <authorList>
            <person name="Yamashiro T."/>
            <person name="Shiraishi A."/>
            <person name="Satake H."/>
            <person name="Nakayama K."/>
        </authorList>
    </citation>
    <scope>NUCLEOTIDE SEQUENCE</scope>
</reference>